<evidence type="ECO:0000256" key="3">
    <source>
        <dbReference type="ARBA" id="ARBA00023054"/>
    </source>
</evidence>
<dbReference type="EMBL" id="JAWDJX010000060">
    <property type="protein sequence ID" value="KAK3047571.1"/>
    <property type="molecule type" value="Genomic_DNA"/>
</dbReference>
<keyword evidence="3 4" id="KW-0175">Coiled coil</keyword>
<evidence type="ECO:0000256" key="1">
    <source>
        <dbReference type="ARBA" id="ARBA00010171"/>
    </source>
</evidence>
<dbReference type="PANTHER" id="PTHR45916:SF1">
    <property type="entry name" value="STRUCTURAL MAINTENANCE OF CHROMOSOMES PROTEIN 5"/>
    <property type="match status" value="1"/>
</dbReference>
<evidence type="ECO:0000259" key="6">
    <source>
        <dbReference type="Pfam" id="PF02463"/>
    </source>
</evidence>
<sequence length="1150" mass="131075">MSGSVTPARRRREDDDSDIEDFEPSVDGEDAPRSSGRKRARVDNGNDDDERDEEDEEEASNGDLLPNSFRRSPKTTGRGVDMLHGRQPQQTYQPGSIVRVTLTNFVTYSKAEFHPGPNLNMVIGPNGTGKSTLVCAICLGLGWETKHLGRAKDIGEFVKHGAKRAFIEIELAKDPAHQENNPFITTMITKEGNKTDFTIDHKKSNKKSVQALARSFSIQVDNLCQFLPQDRVVEFAGLSPEALLVHTQRAAAPEYMSEWHEELKDMRKEQRRRQDEQQKLLESLKQDEGRQRGQEADVLRMRERTELQERHAILEKLRPFPQYTVALQQFKEAKARKKEAGKELGRLNARLQPNLRAVNDKEAYTERVKKVVGVRERHLQRGDDIVADNKKKIAKATEQIEECIAEIQTEKNSNKTAIQAANRLRQEIKTVEKAMANPPEEFDPAEINERLRGFKREMRESEDRSRDNKQEMGGLVAQSRQRKLIIQQCAREKEDLQSQAGQQANKLRGASRDAGTAWDWIQSNRDQFKGEVFGPPIISCSLKYPRHASAVESVINQNEQFAFTVTAKEDFETLNKQLTKVMKLNQINIRGSYHTLASFPPPVHTGELQQFGLQSWIIDLIEGPEPVLAMLCDNSKIHSTAFTNRDMTDAQFEALKRTPLSSWVTASNTFQIIRRREYGDQASSTRVNPLKSARHFTDAPVDRQQEDELNAREREANGEIELLQEQMQKLKDEMDAMKPKHAKLQEQHDTLLASKNEKQRQLSEFNGLPAKLQRAQEKLANEEEKINGSLERRRDIVSRGDNLTVSKGQLVLDYANSIEALRNFHISLYEAEILQAEAKSDLDQLQAQHAEEQRMLEELRREVDHLTQTEAELLEEGKRLQAVCQHAGKDIVEGTPEHEVYSEVVDIGKWTSDRLETEIESVSTRIDLTSGNGNQDTIREFEARASRIETKRARLSEIEEHLHDLFNKIEALRNKWEPELDALVVQISEAFAENFARIQSAGEVGVHKDDDFEQWAIQIKVKFRETEQLSILDSHRQSGGERAVSTIFFLMALQSLARAPFRVVDEINQGMDPRNERLVHSRMVEIACAEHTSQYFLITPKLLPGLTYHKNMKVHCIASGEYMPTDHRELDFSALAKKALAVRSVGEVAG</sequence>
<name>A0AAJ0GAQ1_9PEZI</name>
<dbReference type="GO" id="GO:0005634">
    <property type="term" value="C:nucleus"/>
    <property type="evidence" value="ECO:0007669"/>
    <property type="project" value="TreeGrafter"/>
</dbReference>
<evidence type="ECO:0000256" key="4">
    <source>
        <dbReference type="SAM" id="Coils"/>
    </source>
</evidence>
<feature type="coiled-coil region" evidence="4">
    <location>
        <begin position="256"/>
        <end position="287"/>
    </location>
</feature>
<feature type="coiled-coil region" evidence="4">
    <location>
        <begin position="828"/>
        <end position="876"/>
    </location>
</feature>
<dbReference type="SUPFAM" id="SSF52540">
    <property type="entry name" value="P-loop containing nucleoside triphosphate hydrolases"/>
    <property type="match status" value="2"/>
</dbReference>
<evidence type="ECO:0000256" key="2">
    <source>
        <dbReference type="ARBA" id="ARBA00018687"/>
    </source>
</evidence>
<dbReference type="GO" id="GO:0030915">
    <property type="term" value="C:Smc5-Smc6 complex"/>
    <property type="evidence" value="ECO:0007669"/>
    <property type="project" value="TreeGrafter"/>
</dbReference>
<feature type="compositionally biased region" description="Acidic residues" evidence="5">
    <location>
        <begin position="45"/>
        <end position="60"/>
    </location>
</feature>
<feature type="region of interest" description="Disordered" evidence="5">
    <location>
        <begin position="457"/>
        <end position="479"/>
    </location>
</feature>
<comment type="caution">
    <text evidence="7">The sequence shown here is derived from an EMBL/GenBank/DDBJ whole genome shotgun (WGS) entry which is preliminary data.</text>
</comment>
<dbReference type="Pfam" id="PF02463">
    <property type="entry name" value="SMC_N"/>
    <property type="match status" value="1"/>
</dbReference>
<protein>
    <recommendedName>
        <fullName evidence="2">Structural maintenance of chromosomes protein 5</fullName>
    </recommendedName>
</protein>
<dbReference type="GO" id="GO:0000724">
    <property type="term" value="P:double-strand break repair via homologous recombination"/>
    <property type="evidence" value="ECO:0007669"/>
    <property type="project" value="TreeGrafter"/>
</dbReference>
<feature type="domain" description="RecF/RecN/SMC N-terminal" evidence="6">
    <location>
        <begin position="97"/>
        <end position="1099"/>
    </location>
</feature>
<dbReference type="Gene3D" id="3.40.50.300">
    <property type="entry name" value="P-loop containing nucleotide triphosphate hydrolases"/>
    <property type="match status" value="2"/>
</dbReference>
<feature type="compositionally biased region" description="Basic and acidic residues" evidence="5">
    <location>
        <begin position="457"/>
        <end position="470"/>
    </location>
</feature>
<feature type="region of interest" description="Disordered" evidence="5">
    <location>
        <begin position="1"/>
        <end position="92"/>
    </location>
</feature>
<proteinExistence type="inferred from homology"/>
<dbReference type="InterPro" id="IPR003395">
    <property type="entry name" value="RecF/RecN/SMC_N"/>
</dbReference>
<evidence type="ECO:0000256" key="5">
    <source>
        <dbReference type="SAM" id="MobiDB-lite"/>
    </source>
</evidence>
<feature type="coiled-coil region" evidence="4">
    <location>
        <begin position="706"/>
        <end position="792"/>
    </location>
</feature>
<evidence type="ECO:0000313" key="7">
    <source>
        <dbReference type="EMBL" id="KAK3047571.1"/>
    </source>
</evidence>
<accession>A0AAJ0GAQ1</accession>
<dbReference type="GO" id="GO:0003697">
    <property type="term" value="F:single-stranded DNA binding"/>
    <property type="evidence" value="ECO:0007669"/>
    <property type="project" value="TreeGrafter"/>
</dbReference>
<dbReference type="Proteomes" id="UP001271007">
    <property type="component" value="Unassembled WGS sequence"/>
</dbReference>
<dbReference type="AlphaFoldDB" id="A0AAJ0GAQ1"/>
<feature type="coiled-coil region" evidence="4">
    <location>
        <begin position="938"/>
        <end position="975"/>
    </location>
</feature>
<feature type="compositionally biased region" description="Acidic residues" evidence="5">
    <location>
        <begin position="15"/>
        <end position="29"/>
    </location>
</feature>
<organism evidence="7 8">
    <name type="scientific">Extremus antarcticus</name>
    <dbReference type="NCBI Taxonomy" id="702011"/>
    <lineage>
        <taxon>Eukaryota</taxon>
        <taxon>Fungi</taxon>
        <taxon>Dikarya</taxon>
        <taxon>Ascomycota</taxon>
        <taxon>Pezizomycotina</taxon>
        <taxon>Dothideomycetes</taxon>
        <taxon>Dothideomycetidae</taxon>
        <taxon>Mycosphaerellales</taxon>
        <taxon>Extremaceae</taxon>
        <taxon>Extremus</taxon>
    </lineage>
</organism>
<dbReference type="PANTHER" id="PTHR45916">
    <property type="entry name" value="STRUCTURAL MAINTENANCE OF CHROMOSOMES PROTEIN 5"/>
    <property type="match status" value="1"/>
</dbReference>
<dbReference type="InterPro" id="IPR027417">
    <property type="entry name" value="P-loop_NTPase"/>
</dbReference>
<evidence type="ECO:0000313" key="8">
    <source>
        <dbReference type="Proteomes" id="UP001271007"/>
    </source>
</evidence>
<reference evidence="7" key="1">
    <citation type="submission" date="2023-04" db="EMBL/GenBank/DDBJ databases">
        <title>Black Yeasts Isolated from many extreme environments.</title>
        <authorList>
            <person name="Coleine C."/>
            <person name="Stajich J.E."/>
            <person name="Selbmann L."/>
        </authorList>
    </citation>
    <scope>NUCLEOTIDE SEQUENCE</scope>
    <source>
        <strain evidence="7">CCFEE 5312</strain>
    </source>
</reference>
<keyword evidence="8" id="KW-1185">Reference proteome</keyword>
<gene>
    <name evidence="7" type="primary">SMC5</name>
    <name evidence="7" type="ORF">LTR09_011076</name>
</gene>
<comment type="similarity">
    <text evidence="1">Belongs to the SMC family. SMC5 subfamily.</text>
</comment>